<name>A0A829Z7V0_9FIRM</name>
<reference evidence="2 3" key="1">
    <citation type="journal article" date="2020" name="Microbiome">
        <title>Single-cell genomics of uncultured bacteria reveals dietary fiber responders in the mouse gut microbiota.</title>
        <authorList>
            <person name="Chijiiwa R."/>
            <person name="Hosokawa M."/>
            <person name="Kogawa M."/>
            <person name="Nishikawa Y."/>
            <person name="Ide K."/>
            <person name="Sakanashi C."/>
            <person name="Takahashi K."/>
            <person name="Takeyama H."/>
        </authorList>
    </citation>
    <scope>NUCLEOTIDE SEQUENCE [LARGE SCALE GENOMIC DNA]</scope>
    <source>
        <strain evidence="2">IMSAGC_017</strain>
    </source>
</reference>
<dbReference type="EMBL" id="BLMI01000049">
    <property type="protein sequence ID" value="GFI40421.1"/>
    <property type="molecule type" value="Genomic_DNA"/>
</dbReference>
<sequence length="146" mass="16774">MIIDNNISLSNSNILILGYGHCGKDLAGKFERFNAKITVSNRNDHYHEEVVARGYRYIRLNELTLEGYDFIINTIPSNIITDKMLSTKDEKCQIYDVASKPYGLENSKRDTNYHLLKQLPTKYAYQSSAFALYKAIKRAVDTNVKK</sequence>
<proteinExistence type="predicted"/>
<dbReference type="GO" id="GO:0051287">
    <property type="term" value="F:NAD binding"/>
    <property type="evidence" value="ECO:0007669"/>
    <property type="project" value="InterPro"/>
</dbReference>
<dbReference type="EC" id="1.3.1.-" evidence="2"/>
<dbReference type="Gene3D" id="3.40.50.720">
    <property type="entry name" value="NAD(P)-binding Rossmann-like Domain"/>
    <property type="match status" value="1"/>
</dbReference>
<dbReference type="Proteomes" id="UP000490821">
    <property type="component" value="Unassembled WGS sequence"/>
</dbReference>
<protein>
    <submittedName>
        <fullName evidence="2">Dipicolinate synthase subunit A</fullName>
        <ecNumber evidence="2">1.3.1.-</ecNumber>
    </submittedName>
</protein>
<keyword evidence="2" id="KW-0560">Oxidoreductase</keyword>
<dbReference type="InterPro" id="IPR006140">
    <property type="entry name" value="D-isomer_DH_NAD-bd"/>
</dbReference>
<evidence type="ECO:0000313" key="3">
    <source>
        <dbReference type="Proteomes" id="UP000490821"/>
    </source>
</evidence>
<gene>
    <name evidence="2" type="primary">dpaA</name>
    <name evidence="2" type="ORF">IMSAGC017_00453</name>
</gene>
<evidence type="ECO:0000259" key="1">
    <source>
        <dbReference type="Pfam" id="PF02826"/>
    </source>
</evidence>
<comment type="caution">
    <text evidence="2">The sequence shown here is derived from an EMBL/GenBank/DDBJ whole genome shotgun (WGS) entry which is preliminary data.</text>
</comment>
<organism evidence="2 3">
    <name type="scientific">Thomasclavelia cocleata</name>
    <dbReference type="NCBI Taxonomy" id="69824"/>
    <lineage>
        <taxon>Bacteria</taxon>
        <taxon>Bacillati</taxon>
        <taxon>Bacillota</taxon>
        <taxon>Erysipelotrichia</taxon>
        <taxon>Erysipelotrichales</taxon>
        <taxon>Coprobacillaceae</taxon>
        <taxon>Thomasclavelia</taxon>
    </lineage>
</organism>
<feature type="domain" description="D-isomer specific 2-hydroxyacid dehydrogenase NAD-binding" evidence="1">
    <location>
        <begin position="8"/>
        <end position="88"/>
    </location>
</feature>
<evidence type="ECO:0000313" key="2">
    <source>
        <dbReference type="EMBL" id="GFI40421.1"/>
    </source>
</evidence>
<dbReference type="SUPFAM" id="SSF51735">
    <property type="entry name" value="NAD(P)-binding Rossmann-fold domains"/>
    <property type="match status" value="1"/>
</dbReference>
<dbReference type="GO" id="GO:0016491">
    <property type="term" value="F:oxidoreductase activity"/>
    <property type="evidence" value="ECO:0007669"/>
    <property type="project" value="UniProtKB-KW"/>
</dbReference>
<dbReference type="InterPro" id="IPR036291">
    <property type="entry name" value="NAD(P)-bd_dom_sf"/>
</dbReference>
<accession>A0A829Z7V0</accession>
<dbReference type="AlphaFoldDB" id="A0A829Z7V0"/>
<dbReference type="Pfam" id="PF02826">
    <property type="entry name" value="2-Hacid_dh_C"/>
    <property type="match status" value="1"/>
</dbReference>